<reference evidence="3" key="1">
    <citation type="journal article" date="2015" name="Nature">
        <title>Complex archaea that bridge the gap between prokaryotes and eukaryotes.</title>
        <authorList>
            <person name="Spang A."/>
            <person name="Saw J.H."/>
            <person name="Jorgensen S.L."/>
            <person name="Zaremba-Niedzwiedzka K."/>
            <person name="Martijn J."/>
            <person name="Lind A.E."/>
            <person name="van Eijk R."/>
            <person name="Schleper C."/>
            <person name="Guy L."/>
            <person name="Ettema T.J."/>
        </authorList>
    </citation>
    <scope>NUCLEOTIDE SEQUENCE</scope>
</reference>
<sequence length="339" mass="38547">EGVEGLISGAEKGALFLKEHALLPNGKCAWVLDQKGSPILTNRDGTVKKEIGDKFDLGIAADQFLIYGMAEYARAANNPEYFKFALKLFDSVNERLQSGDYKTFPHDAPDGYKTHEKSMIMLETSQELADIASFFNDPSYDRLTQVARASMNETINSFVKKDDKILLEMIKQDNSTAYNEILGSYVNPGHALEDAWFIMHFAMRISDTEAIDTGAEIVRWMTSLGWDSEYGGLPQFVHKEGGEPKGSITSNNINDHMVMELRENWSNKLWWVHSEALYALILAYENSGDSWFMDTYWKFHDYVFKTFPNPDKKIGEWIQIQDRKGKPDDKVVALPVKDP</sequence>
<feature type="non-terminal residue" evidence="3">
    <location>
        <position position="1"/>
    </location>
</feature>
<comment type="caution">
    <text evidence="3">The sequence shown here is derived from an EMBL/GenBank/DDBJ whole genome shotgun (WGS) entry which is preliminary data.</text>
</comment>
<dbReference type="GO" id="GO:0005975">
    <property type="term" value="P:carbohydrate metabolic process"/>
    <property type="evidence" value="ECO:0007669"/>
    <property type="project" value="InterPro"/>
</dbReference>
<dbReference type="InterPro" id="IPR008928">
    <property type="entry name" value="6-hairpin_glycosidase_sf"/>
</dbReference>
<organism evidence="3">
    <name type="scientific">marine sediment metagenome</name>
    <dbReference type="NCBI Taxonomy" id="412755"/>
    <lineage>
        <taxon>unclassified sequences</taxon>
        <taxon>metagenomes</taxon>
        <taxon>ecological metagenomes</taxon>
    </lineage>
</organism>
<gene>
    <name evidence="3" type="ORF">LCGC14_3128170</name>
</gene>
<dbReference type="InterPro" id="IPR012341">
    <property type="entry name" value="6hp_glycosidase-like_sf"/>
</dbReference>
<dbReference type="EMBL" id="LAZR01068181">
    <property type="protein sequence ID" value="KKK50123.1"/>
    <property type="molecule type" value="Genomic_DNA"/>
</dbReference>
<feature type="non-terminal residue" evidence="3">
    <location>
        <position position="339"/>
    </location>
</feature>
<evidence type="ECO:0008006" key="4">
    <source>
        <dbReference type="Google" id="ProtNLM"/>
    </source>
</evidence>
<protein>
    <recommendedName>
        <fullName evidence="4">N-acyl-D-glucosamine 2-epimerase</fullName>
    </recommendedName>
</protein>
<name>A0A0F8W0I7_9ZZZZ</name>
<evidence type="ECO:0000256" key="1">
    <source>
        <dbReference type="ARBA" id="ARBA00008558"/>
    </source>
</evidence>
<keyword evidence="2" id="KW-0413">Isomerase</keyword>
<dbReference type="AlphaFoldDB" id="A0A0F8W0I7"/>
<dbReference type="Pfam" id="PF07221">
    <property type="entry name" value="GlcNAc_2-epim"/>
    <property type="match status" value="1"/>
</dbReference>
<comment type="similarity">
    <text evidence="1">Belongs to the N-acylglucosamine 2-epimerase family.</text>
</comment>
<dbReference type="PANTHER" id="PTHR15108">
    <property type="entry name" value="N-ACYLGLUCOSAMINE-2-EPIMERASE"/>
    <property type="match status" value="1"/>
</dbReference>
<evidence type="ECO:0000313" key="3">
    <source>
        <dbReference type="EMBL" id="KKK50123.1"/>
    </source>
</evidence>
<proteinExistence type="inferred from homology"/>
<dbReference type="GO" id="GO:0016853">
    <property type="term" value="F:isomerase activity"/>
    <property type="evidence" value="ECO:0007669"/>
    <property type="project" value="UniProtKB-KW"/>
</dbReference>
<evidence type="ECO:0000256" key="2">
    <source>
        <dbReference type="ARBA" id="ARBA00023235"/>
    </source>
</evidence>
<dbReference type="SUPFAM" id="SSF48208">
    <property type="entry name" value="Six-hairpin glycosidases"/>
    <property type="match status" value="1"/>
</dbReference>
<dbReference type="InterPro" id="IPR010819">
    <property type="entry name" value="AGE/CE"/>
</dbReference>
<dbReference type="Gene3D" id="1.50.10.10">
    <property type="match status" value="1"/>
</dbReference>
<accession>A0A0F8W0I7</accession>